<dbReference type="PANTHER" id="PTHR11078">
    <property type="entry name" value="N UTILIZATION SUBSTANCE PROTEIN B-RELATED"/>
    <property type="match status" value="1"/>
</dbReference>
<keyword evidence="4 6" id="KW-0805">Transcription regulation</keyword>
<evidence type="ECO:0000256" key="6">
    <source>
        <dbReference type="HAMAP-Rule" id="MF_00073"/>
    </source>
</evidence>
<evidence type="ECO:0000256" key="2">
    <source>
        <dbReference type="ARBA" id="ARBA00022814"/>
    </source>
</evidence>
<evidence type="ECO:0000313" key="10">
    <source>
        <dbReference type="Proteomes" id="UP000198976"/>
    </source>
</evidence>
<keyword evidence="10" id="KW-1185">Reference proteome</keyword>
<feature type="compositionally biased region" description="Basic and acidic residues" evidence="7">
    <location>
        <begin position="148"/>
        <end position="163"/>
    </location>
</feature>
<comment type="similarity">
    <text evidence="1 6">Belongs to the NusB family.</text>
</comment>
<dbReference type="EMBL" id="LT629792">
    <property type="protein sequence ID" value="SDT95791.1"/>
    <property type="molecule type" value="Genomic_DNA"/>
</dbReference>
<dbReference type="NCBIfam" id="TIGR01951">
    <property type="entry name" value="nusB"/>
    <property type="match status" value="1"/>
</dbReference>
<feature type="region of interest" description="Disordered" evidence="7">
    <location>
        <begin position="148"/>
        <end position="221"/>
    </location>
</feature>
<dbReference type="HAMAP" id="MF_00073">
    <property type="entry name" value="NusB"/>
    <property type="match status" value="1"/>
</dbReference>
<keyword evidence="5 6" id="KW-0804">Transcription</keyword>
<feature type="domain" description="NusB/RsmB/TIM44" evidence="8">
    <location>
        <begin position="11"/>
        <end position="141"/>
    </location>
</feature>
<keyword evidence="3 6" id="KW-0694">RNA-binding</keyword>
<dbReference type="RefSeq" id="WP_058236795.1">
    <property type="nucleotide sequence ID" value="NZ_LT629792.1"/>
</dbReference>
<protein>
    <recommendedName>
        <fullName evidence="6">Transcription antitermination protein NusB</fullName>
    </recommendedName>
    <alternativeName>
        <fullName evidence="6">Antitermination factor NusB</fullName>
    </alternativeName>
</protein>
<dbReference type="PANTHER" id="PTHR11078:SF3">
    <property type="entry name" value="ANTITERMINATION NUSB DOMAIN-CONTAINING PROTEIN"/>
    <property type="match status" value="1"/>
</dbReference>
<dbReference type="SUPFAM" id="SSF48013">
    <property type="entry name" value="NusB-like"/>
    <property type="match status" value="1"/>
</dbReference>
<keyword evidence="2 6" id="KW-0889">Transcription antitermination</keyword>
<evidence type="ECO:0000313" key="9">
    <source>
        <dbReference type="EMBL" id="SDT95791.1"/>
    </source>
</evidence>
<dbReference type="InterPro" id="IPR006027">
    <property type="entry name" value="NusB_RsmB_TIM44"/>
</dbReference>
<evidence type="ECO:0000256" key="3">
    <source>
        <dbReference type="ARBA" id="ARBA00022884"/>
    </source>
</evidence>
<proteinExistence type="inferred from homology"/>
<evidence type="ECO:0000256" key="1">
    <source>
        <dbReference type="ARBA" id="ARBA00005952"/>
    </source>
</evidence>
<accession>A0ABY0V7S1</accession>
<name>A0ABY0V7S1_9ACTO</name>
<evidence type="ECO:0000259" key="8">
    <source>
        <dbReference type="Pfam" id="PF01029"/>
    </source>
</evidence>
<evidence type="ECO:0000256" key="5">
    <source>
        <dbReference type="ARBA" id="ARBA00023163"/>
    </source>
</evidence>
<reference evidence="9 10" key="1">
    <citation type="submission" date="2016-10" db="EMBL/GenBank/DDBJ databases">
        <authorList>
            <person name="Varghese N."/>
            <person name="Submissions S."/>
        </authorList>
    </citation>
    <scope>NUCLEOTIDE SEQUENCE [LARGE SCALE GENOMIC DNA]</scope>
    <source>
        <strain evidence="9 10">DSM 9169</strain>
    </source>
</reference>
<dbReference type="Proteomes" id="UP000198976">
    <property type="component" value="Chromosome I"/>
</dbReference>
<gene>
    <name evidence="6" type="primary">nusB</name>
    <name evidence="9" type="ORF">SAMN04489714_1221</name>
</gene>
<dbReference type="Pfam" id="PF01029">
    <property type="entry name" value="NusB"/>
    <property type="match status" value="1"/>
</dbReference>
<evidence type="ECO:0000256" key="4">
    <source>
        <dbReference type="ARBA" id="ARBA00023015"/>
    </source>
</evidence>
<dbReference type="InterPro" id="IPR011605">
    <property type="entry name" value="NusB_fam"/>
</dbReference>
<organism evidence="9 10">
    <name type="scientific">Schaalia radingae</name>
    <dbReference type="NCBI Taxonomy" id="131110"/>
    <lineage>
        <taxon>Bacteria</taxon>
        <taxon>Bacillati</taxon>
        <taxon>Actinomycetota</taxon>
        <taxon>Actinomycetes</taxon>
        <taxon>Actinomycetales</taxon>
        <taxon>Actinomycetaceae</taxon>
        <taxon>Schaalia</taxon>
    </lineage>
</organism>
<feature type="compositionally biased region" description="Acidic residues" evidence="7">
    <location>
        <begin position="210"/>
        <end position="221"/>
    </location>
</feature>
<sequence length="221" mass="24660">MSAFAFTARTKARKRAADVIYEADQRGMGRNPEVLRDLLRERRVVTAAQTPLPEYSLQIIEGVAERLHDIDTLLRQHAKVHGLDRMPAVDLAVLRVAVWELLVNEDDVPPLVVIDEAVSIVKSISTDDSPAFVNAVLDAIRRDLETPSWTRERVMDEPARPDEPDPDSGSEPARPDEPDPDSGSEADTQNPSFADVEKQHPSLADVENMNMDELDELLSDY</sequence>
<comment type="function">
    <text evidence="6">Involved in transcription antitermination. Required for transcription of ribosomal RNA (rRNA) genes. Binds specifically to the boxA antiterminator sequence of the ribosomal RNA (rrn) operons.</text>
</comment>
<dbReference type="Gene3D" id="1.10.940.10">
    <property type="entry name" value="NusB-like"/>
    <property type="match status" value="1"/>
</dbReference>
<evidence type="ECO:0000256" key="7">
    <source>
        <dbReference type="SAM" id="MobiDB-lite"/>
    </source>
</evidence>
<dbReference type="InterPro" id="IPR035926">
    <property type="entry name" value="NusB-like_sf"/>
</dbReference>